<reference evidence="1 2" key="1">
    <citation type="submission" date="2016-10" db="EMBL/GenBank/DDBJ databases">
        <authorList>
            <person name="de Groot N.N."/>
        </authorList>
    </citation>
    <scope>NUCLEOTIDE SEQUENCE [LARGE SCALE GENOMIC DNA]</scope>
    <source>
        <strain evidence="1 2">DSM 29340</strain>
    </source>
</reference>
<dbReference type="InterPro" id="IPR045565">
    <property type="entry name" value="Phage_capsid_2"/>
</dbReference>
<dbReference type="STRING" id="1227549.SAMN05444007_108250"/>
<keyword evidence="2" id="KW-1185">Reference proteome</keyword>
<accession>A0A1H7CQX6</accession>
<evidence type="ECO:0008006" key="3">
    <source>
        <dbReference type="Google" id="ProtNLM"/>
    </source>
</evidence>
<organism evidence="1 2">
    <name type="scientific">Cribrihabitans marinus</name>
    <dbReference type="NCBI Taxonomy" id="1227549"/>
    <lineage>
        <taxon>Bacteria</taxon>
        <taxon>Pseudomonadati</taxon>
        <taxon>Pseudomonadota</taxon>
        <taxon>Alphaproteobacteria</taxon>
        <taxon>Rhodobacterales</taxon>
        <taxon>Paracoccaceae</taxon>
        <taxon>Cribrihabitans</taxon>
    </lineage>
</organism>
<dbReference type="EMBL" id="FNYD01000008">
    <property type="protein sequence ID" value="SEJ91614.1"/>
    <property type="molecule type" value="Genomic_DNA"/>
</dbReference>
<sequence>MSFEQLVEAHHKLTYSDNVQMVAQQKQNRLRPAVTIVPATGEARSVADLLGAKEYIRGEDRSRRNPENPTPRSRRWLVRPGVIEDGEYCDTVDKFDMAMDPTSSLVRNSVVTVERGVFDTILGIEKNADGTFSVSGSGILGKATSGKRKETVSSLPAGNYIAAGAAGLTLDKLREVKKALNKAEFGMEDDDELYAAITPEQVDDLIGIAAATNQSLNAFAVEQLRSGKPTMLMGIGWIATNRLPLDGSGNRLCPVWSKKNIVVGMWQDVQGRMWNDTGAKNLPYIYTSAYVDAVRVEDGGVRVIRCAES</sequence>
<proteinExistence type="predicted"/>
<evidence type="ECO:0000313" key="1">
    <source>
        <dbReference type="EMBL" id="SEJ91614.1"/>
    </source>
</evidence>
<dbReference type="Proteomes" id="UP000199379">
    <property type="component" value="Unassembled WGS sequence"/>
</dbReference>
<evidence type="ECO:0000313" key="2">
    <source>
        <dbReference type="Proteomes" id="UP000199379"/>
    </source>
</evidence>
<dbReference type="Pfam" id="PF19821">
    <property type="entry name" value="Phage_capsid_2"/>
    <property type="match status" value="1"/>
</dbReference>
<protein>
    <recommendedName>
        <fullName evidence="3">Phage major capsid protein, HK97 family</fullName>
    </recommendedName>
</protein>
<name>A0A1H7CQX6_9RHOB</name>
<dbReference type="RefSeq" id="WP_177175468.1">
    <property type="nucleotide sequence ID" value="NZ_BMGV01000008.1"/>
</dbReference>
<gene>
    <name evidence="1" type="ORF">SAMN05444007_108250</name>
</gene>
<dbReference type="AlphaFoldDB" id="A0A1H7CQX6"/>